<dbReference type="InterPro" id="IPR006062">
    <property type="entry name" value="His_biosynth"/>
</dbReference>
<feature type="region of interest" description="PRFAR binding" evidence="11">
    <location>
        <begin position="406"/>
        <end position="408"/>
    </location>
</feature>
<dbReference type="AlphaFoldDB" id="A0A7S2WS76"/>
<feature type="region of interest" description="PRFAR binding" evidence="11">
    <location>
        <begin position="369"/>
        <end position="370"/>
    </location>
</feature>
<evidence type="ECO:0000256" key="7">
    <source>
        <dbReference type="ARBA" id="ARBA00047838"/>
    </source>
</evidence>
<evidence type="ECO:0000256" key="9">
    <source>
        <dbReference type="PIRNR" id="PIRNR036936"/>
    </source>
</evidence>
<accession>A0A7S2WS76</accession>
<feature type="active site" description="For GATase activity" evidence="10">
    <location>
        <position position="191"/>
    </location>
</feature>
<keyword evidence="9" id="KW-0511">Multifunctional enzyme</keyword>
<comment type="similarity">
    <text evidence="12">Belongs to the HisA/HisF family.</text>
</comment>
<feature type="domain" description="Glutamine amidotransferase" evidence="13">
    <location>
        <begin position="5"/>
        <end position="205"/>
    </location>
</feature>
<dbReference type="PANTHER" id="PTHR21235">
    <property type="entry name" value="IMIDAZOLE GLYCEROL PHOSPHATE SYNTHASE SUBUNIT HISF/H IGP SYNTHASE SUBUNIT HISF/H"/>
    <property type="match status" value="1"/>
</dbReference>
<dbReference type="EC" id="3.5.1.2" evidence="9"/>
<feature type="region of interest" description="PRFAR binding" evidence="11">
    <location>
        <begin position="479"/>
        <end position="480"/>
    </location>
</feature>
<keyword evidence="4 9" id="KW-0315">Glutamine amidotransferase</keyword>
<feature type="binding site" description="covalent" evidence="11">
    <location>
        <position position="80"/>
    </location>
    <ligand>
        <name>L-glutamine</name>
        <dbReference type="ChEBI" id="CHEBI:58359"/>
    </ligand>
</feature>
<evidence type="ECO:0000256" key="2">
    <source>
        <dbReference type="ARBA" id="ARBA00022605"/>
    </source>
</evidence>
<dbReference type="PROSITE" id="PS51273">
    <property type="entry name" value="GATASE_TYPE_1"/>
    <property type="match status" value="1"/>
</dbReference>
<evidence type="ECO:0000256" key="11">
    <source>
        <dbReference type="PIRSR" id="PIRSR036936-2"/>
    </source>
</evidence>
<evidence type="ECO:0000256" key="3">
    <source>
        <dbReference type="ARBA" id="ARBA00022801"/>
    </source>
</evidence>
<name>A0A7S2WS76_9STRA</name>
<evidence type="ECO:0000256" key="12">
    <source>
        <dbReference type="RuleBase" id="RU003657"/>
    </source>
</evidence>
<feature type="active site" evidence="10">
    <location>
        <position position="408"/>
    </location>
</feature>
<dbReference type="UniPathway" id="UPA00031">
    <property type="reaction ID" value="UER00010"/>
</dbReference>
<dbReference type="GO" id="GO:0004359">
    <property type="term" value="F:glutaminase activity"/>
    <property type="evidence" value="ECO:0007669"/>
    <property type="project" value="UniProtKB-EC"/>
</dbReference>
<protein>
    <recommendedName>
        <fullName evidence="9">Imidazole glycerol phosphate synthase hisHF</fullName>
    </recommendedName>
    <domain>
        <recommendedName>
            <fullName evidence="9">Glutaminase</fullName>
            <ecNumber evidence="9">3.5.1.2</ecNumber>
        </recommendedName>
    </domain>
    <domain>
        <recommendedName>
            <fullName evidence="9">Cyclase</fullName>
        </recommendedName>
    </domain>
</protein>
<evidence type="ECO:0000256" key="6">
    <source>
        <dbReference type="ARBA" id="ARBA00023239"/>
    </source>
</evidence>
<dbReference type="PIRSF" id="PIRSF036936">
    <property type="entry name" value="IGPS_HisHF"/>
    <property type="match status" value="1"/>
</dbReference>
<feature type="binding site" evidence="11">
    <location>
        <position position="474"/>
    </location>
    <ligand>
        <name>substrate</name>
    </ligand>
</feature>
<evidence type="ECO:0000313" key="14">
    <source>
        <dbReference type="EMBL" id="CAD9704611.1"/>
    </source>
</evidence>
<dbReference type="SUPFAM" id="SSF51366">
    <property type="entry name" value="Ribulose-phoshate binding barrel"/>
    <property type="match status" value="1"/>
</dbReference>
<dbReference type="Pfam" id="PF00117">
    <property type="entry name" value="GATase"/>
    <property type="match status" value="1"/>
</dbReference>
<feature type="binding site" evidence="11">
    <location>
        <position position="337"/>
    </location>
    <ligand>
        <name>substrate</name>
    </ligand>
</feature>
<proteinExistence type="inferred from homology"/>
<feature type="active site" description="For GATase activity" evidence="10">
    <location>
        <position position="189"/>
    </location>
</feature>
<dbReference type="InterPro" id="IPR029062">
    <property type="entry name" value="Class_I_gatase-like"/>
</dbReference>
<dbReference type="CDD" id="cd04731">
    <property type="entry name" value="HisF"/>
    <property type="match status" value="1"/>
</dbReference>
<evidence type="ECO:0000256" key="5">
    <source>
        <dbReference type="ARBA" id="ARBA00023102"/>
    </source>
</evidence>
<dbReference type="PROSITE" id="PS51274">
    <property type="entry name" value="GATASE_COBBQ"/>
    <property type="match status" value="1"/>
</dbReference>
<feature type="region of interest" description="PRFAR binding" evidence="11">
    <location>
        <begin position="505"/>
        <end position="506"/>
    </location>
</feature>
<keyword evidence="2 9" id="KW-0028">Amino-acid biosynthesis</keyword>
<dbReference type="GO" id="GO:0016829">
    <property type="term" value="F:lyase activity"/>
    <property type="evidence" value="ECO:0007669"/>
    <property type="project" value="UniProtKB-KW"/>
</dbReference>
<evidence type="ECO:0000256" key="1">
    <source>
        <dbReference type="ARBA" id="ARBA00005091"/>
    </source>
</evidence>
<sequence>MAVSLLDYGAGNVRSVRNALRFLGCDVRDITTADEIEAASVVVFPGVGSFGSAMQTLRDRNLVDTLRAYIQAGRPFFGVCLGMQTLFHGSAESPGVEGLGILPGTVEDFRGQIKVQVPVPHIGWNGIRVNGANPAASFFDPTARVYFVHSFCVPLSQELGPDVATSTTYGETEYVSAVARGNLVATQFHPEKSGGAGLEILRRFLATHLPGGSAVPRAMASVPTSPEAHVDKASTVLAKRIIACLDVRSNDAGDLVVTKGDQYDVRETSEGGSGRGAVRNLGKPVALAERYYRDGADEVVFLNITSFRQDVLDDQPMLQVLERASENIFVPLTVGGGIRSYTDATGREWSALEVASRYFRAGADKVSLGTDAVRAAEALRAGTHESGTSAIEQISGVYGRQAVVISIDPRRVYVSDPAEAPGHTVVEAPVPSPDGKNLCWYQATVKGGREGRDIDALAVAQECERLGAGEIMLNCIDADGQGRGYEIPLLRAVANAVSIPVIASSGAGSPSHFHAVFRDTNVQAALAAGIFHRQEVDIQDVKEVLRREGHAVRVVQEATDAATPVSDAAAAAEAPAATAEN</sequence>
<comment type="function">
    <text evidence="9">IGPS catalyzes the conversion of PRFAR and glutamine to IGP, AICAR and glutamate. The glutaminase domain produces the ammonia necessary for the cyclase domain to produce IGP and AICAR from PRFAR. The ammonia is channeled to the active site of the cyclase domain.</text>
</comment>
<comment type="catalytic activity">
    <reaction evidence="7 9">
        <text>5-[(5-phospho-1-deoxy-D-ribulos-1-ylimino)methylamino]-1-(5-phospho-beta-D-ribosyl)imidazole-4-carboxamide + L-glutamine = D-erythro-1-(imidazol-4-yl)glycerol 3-phosphate + 5-amino-1-(5-phospho-beta-D-ribosyl)imidazole-4-carboxamide + L-glutamate + H(+)</text>
        <dbReference type="Rhea" id="RHEA:24793"/>
        <dbReference type="ChEBI" id="CHEBI:15378"/>
        <dbReference type="ChEBI" id="CHEBI:29985"/>
        <dbReference type="ChEBI" id="CHEBI:58278"/>
        <dbReference type="ChEBI" id="CHEBI:58359"/>
        <dbReference type="ChEBI" id="CHEBI:58475"/>
        <dbReference type="ChEBI" id="CHEBI:58525"/>
        <dbReference type="EC" id="4.3.2.10"/>
    </reaction>
</comment>
<dbReference type="InterPro" id="IPR011060">
    <property type="entry name" value="RibuloseP-bd_barrel"/>
</dbReference>
<dbReference type="InterPro" id="IPR010139">
    <property type="entry name" value="Imidazole-glycPsynth_HisH"/>
</dbReference>
<evidence type="ECO:0000256" key="4">
    <source>
        <dbReference type="ARBA" id="ARBA00022962"/>
    </source>
</evidence>
<gene>
    <name evidence="14" type="ORF">RMAR1173_LOCUS16617</name>
</gene>
<reference evidence="14" key="1">
    <citation type="submission" date="2021-01" db="EMBL/GenBank/DDBJ databases">
        <authorList>
            <person name="Corre E."/>
            <person name="Pelletier E."/>
            <person name="Niang G."/>
            <person name="Scheremetjew M."/>
            <person name="Finn R."/>
            <person name="Kale V."/>
            <person name="Holt S."/>
            <person name="Cochrane G."/>
            <person name="Meng A."/>
            <person name="Brown T."/>
            <person name="Cohen L."/>
        </authorList>
    </citation>
    <scope>NUCLEOTIDE SEQUENCE</scope>
    <source>
        <strain evidence="14">CCMP1243</strain>
    </source>
</reference>
<dbReference type="NCBIfam" id="TIGR01855">
    <property type="entry name" value="IMP_synth_hisH"/>
    <property type="match status" value="1"/>
</dbReference>
<dbReference type="Gene3D" id="3.40.50.880">
    <property type="match status" value="1"/>
</dbReference>
<keyword evidence="3 9" id="KW-0378">Hydrolase</keyword>
<dbReference type="InterPro" id="IPR050064">
    <property type="entry name" value="IGPS_HisA/HisF"/>
</dbReference>
<dbReference type="GO" id="GO:0000107">
    <property type="term" value="F:imidazoleglycerol-phosphate synthase activity"/>
    <property type="evidence" value="ECO:0007669"/>
    <property type="project" value="UniProtKB-UniRule"/>
</dbReference>
<dbReference type="PANTHER" id="PTHR21235:SF2">
    <property type="entry name" value="IMIDAZOLE GLYCEROL PHOSPHATE SYNTHASE HISHF"/>
    <property type="match status" value="1"/>
</dbReference>
<dbReference type="InterPro" id="IPR013785">
    <property type="entry name" value="Aldolase_TIM"/>
</dbReference>
<dbReference type="CDD" id="cd01748">
    <property type="entry name" value="GATase1_IGP_Synthase"/>
    <property type="match status" value="1"/>
</dbReference>
<keyword evidence="6 9" id="KW-0456">Lyase</keyword>
<evidence type="ECO:0000256" key="8">
    <source>
        <dbReference type="ARBA" id="ARBA00049534"/>
    </source>
</evidence>
<comment type="catalytic activity">
    <reaction evidence="8 9">
        <text>L-glutamine + H2O = L-glutamate + NH4(+)</text>
        <dbReference type="Rhea" id="RHEA:15889"/>
        <dbReference type="ChEBI" id="CHEBI:15377"/>
        <dbReference type="ChEBI" id="CHEBI:28938"/>
        <dbReference type="ChEBI" id="CHEBI:29985"/>
        <dbReference type="ChEBI" id="CHEBI:58359"/>
        <dbReference type="EC" id="3.5.1.2"/>
    </reaction>
</comment>
<dbReference type="Pfam" id="PF00977">
    <property type="entry name" value="His_biosynth"/>
    <property type="match status" value="1"/>
</dbReference>
<dbReference type="EMBL" id="HBHJ01025219">
    <property type="protein sequence ID" value="CAD9704611.1"/>
    <property type="molecule type" value="Transcribed_RNA"/>
</dbReference>
<dbReference type="InterPro" id="IPR017926">
    <property type="entry name" value="GATASE"/>
</dbReference>
<dbReference type="HAMAP" id="MF_00278">
    <property type="entry name" value="HisH"/>
    <property type="match status" value="1"/>
</dbReference>
<comment type="similarity">
    <text evidence="9">In the C-terminal section; belongs to the HisA/HisF family.</text>
</comment>
<evidence type="ECO:0000259" key="13">
    <source>
        <dbReference type="Pfam" id="PF00117"/>
    </source>
</evidence>
<dbReference type="InterPro" id="IPR004651">
    <property type="entry name" value="HisF"/>
</dbReference>
<comment type="pathway">
    <text evidence="1 9">Amino-acid biosynthesis; L-histidine biosynthesis; L-histidine from 5-phospho-alpha-D-ribose 1-diphosphate: step 5/9.</text>
</comment>
<dbReference type="InterPro" id="IPR014640">
    <property type="entry name" value="IGPS_HisHF"/>
</dbReference>
<feature type="region of interest" description="PRFAR binding" evidence="11">
    <location>
        <begin position="528"/>
        <end position="529"/>
    </location>
</feature>
<organism evidence="14">
    <name type="scientific">Rhizochromulina marina</name>
    <dbReference type="NCBI Taxonomy" id="1034831"/>
    <lineage>
        <taxon>Eukaryota</taxon>
        <taxon>Sar</taxon>
        <taxon>Stramenopiles</taxon>
        <taxon>Ochrophyta</taxon>
        <taxon>Dictyochophyceae</taxon>
        <taxon>Rhizochromulinales</taxon>
        <taxon>Rhizochromulina</taxon>
    </lineage>
</organism>
<dbReference type="NCBIfam" id="TIGR00735">
    <property type="entry name" value="hisF"/>
    <property type="match status" value="1"/>
</dbReference>
<evidence type="ECO:0000256" key="10">
    <source>
        <dbReference type="PIRSR" id="PIRSR036936-1"/>
    </source>
</evidence>
<dbReference type="Gene3D" id="3.20.20.70">
    <property type="entry name" value="Aldolase class I"/>
    <property type="match status" value="1"/>
</dbReference>
<keyword evidence="5 9" id="KW-0368">Histidine biosynthesis</keyword>
<feature type="active site" description="For GATase activity" evidence="10">
    <location>
        <position position="80"/>
    </location>
</feature>
<feature type="active site" evidence="10">
    <location>
        <position position="246"/>
    </location>
</feature>
<dbReference type="GO" id="GO:0000105">
    <property type="term" value="P:L-histidine biosynthetic process"/>
    <property type="evidence" value="ECO:0007669"/>
    <property type="project" value="UniProtKB-UniRule"/>
</dbReference>
<dbReference type="SUPFAM" id="SSF52317">
    <property type="entry name" value="Class I glutamine amidotransferase-like"/>
    <property type="match status" value="1"/>
</dbReference>